<keyword evidence="2" id="KW-1185">Reference proteome</keyword>
<dbReference type="EMBL" id="FNBP01000004">
    <property type="protein sequence ID" value="SDF97513.1"/>
    <property type="molecule type" value="Genomic_DNA"/>
</dbReference>
<dbReference type="Proteomes" id="UP000199399">
    <property type="component" value="Unassembled WGS sequence"/>
</dbReference>
<dbReference type="InterPro" id="IPR008949">
    <property type="entry name" value="Isoprenoid_synthase_dom_sf"/>
</dbReference>
<sequence>MSFDAELNACAALVERADPWRFRAAMAAPVETRKLLFPLYAFNVEVARAPWVTQEAMIAEMRLQWWRDALEEIAEGKPVRRHEVTTPLARVITPEDARLLDELVAARRWDIYKAPFEDEGHFERYIDQTAGHLMWVAARRLGATDETVVRDAAFGTGIAAWLCAIPTLVEAGRVPLLNGTPQGVASLAEGALGKLQSARAKRGKIPTAARAALLPAAHAGPVLKAAAAHPEKVSEAALPDPRRHFVLRALVSRW</sequence>
<dbReference type="Gene3D" id="1.10.600.10">
    <property type="entry name" value="Farnesyl Diphosphate Synthase"/>
    <property type="match status" value="1"/>
</dbReference>
<dbReference type="STRING" id="218672.SAMN04489759_10459"/>
<evidence type="ECO:0000313" key="1">
    <source>
        <dbReference type="EMBL" id="SDF97513.1"/>
    </source>
</evidence>
<protein>
    <submittedName>
        <fullName evidence="1">Phytoene/squalene synthetase</fullName>
    </submittedName>
</protein>
<evidence type="ECO:0000313" key="2">
    <source>
        <dbReference type="Proteomes" id="UP000199399"/>
    </source>
</evidence>
<dbReference type="AlphaFoldDB" id="A0A1G7QG48"/>
<organism evidence="1 2">
    <name type="scientific">Sulfitobacter delicatus</name>
    <dbReference type="NCBI Taxonomy" id="218672"/>
    <lineage>
        <taxon>Bacteria</taxon>
        <taxon>Pseudomonadati</taxon>
        <taxon>Pseudomonadota</taxon>
        <taxon>Alphaproteobacteria</taxon>
        <taxon>Rhodobacterales</taxon>
        <taxon>Roseobacteraceae</taxon>
        <taxon>Sulfitobacter</taxon>
    </lineage>
</organism>
<name>A0A1G7QG48_9RHOB</name>
<gene>
    <name evidence="1" type="ORF">SAMN04489759_10459</name>
</gene>
<dbReference type="OrthoDB" id="9814909at2"/>
<dbReference type="InterPro" id="IPR002060">
    <property type="entry name" value="Squ/phyt_synthse"/>
</dbReference>
<dbReference type="Pfam" id="PF00494">
    <property type="entry name" value="SQS_PSY"/>
    <property type="match status" value="1"/>
</dbReference>
<dbReference type="SUPFAM" id="SSF48576">
    <property type="entry name" value="Terpenoid synthases"/>
    <property type="match status" value="1"/>
</dbReference>
<proteinExistence type="predicted"/>
<dbReference type="RefSeq" id="WP_093741343.1">
    <property type="nucleotide sequence ID" value="NZ_FNBP01000004.1"/>
</dbReference>
<accession>A0A1G7QG48</accession>
<reference evidence="2" key="1">
    <citation type="submission" date="2016-10" db="EMBL/GenBank/DDBJ databases">
        <authorList>
            <person name="Varghese N."/>
            <person name="Submissions S."/>
        </authorList>
    </citation>
    <scope>NUCLEOTIDE SEQUENCE [LARGE SCALE GENOMIC DNA]</scope>
    <source>
        <strain evidence="2">DSM 16477</strain>
    </source>
</reference>